<dbReference type="SMART" id="SM00823">
    <property type="entry name" value="PKS_PP"/>
    <property type="match status" value="1"/>
</dbReference>
<dbReference type="InterPro" id="IPR006162">
    <property type="entry name" value="Ppantetheine_attach_site"/>
</dbReference>
<keyword evidence="10" id="KW-1185">Reference proteome</keyword>
<dbReference type="SUPFAM" id="SSF52777">
    <property type="entry name" value="CoA-dependent acyltransferases"/>
    <property type="match status" value="4"/>
</dbReference>
<dbReference type="Gene3D" id="3.30.300.30">
    <property type="match status" value="1"/>
</dbReference>
<dbReference type="CDD" id="cd05930">
    <property type="entry name" value="A_NRPS"/>
    <property type="match status" value="1"/>
</dbReference>
<evidence type="ECO:0000256" key="7">
    <source>
        <dbReference type="SAM" id="MobiDB-lite"/>
    </source>
</evidence>
<dbReference type="PANTHER" id="PTHR45527:SF1">
    <property type="entry name" value="FATTY ACID SYNTHASE"/>
    <property type="match status" value="1"/>
</dbReference>
<comment type="similarity">
    <text evidence="2">Belongs to the ATP-dependent AMP-binding enzyme family.</text>
</comment>
<dbReference type="InterPro" id="IPR001242">
    <property type="entry name" value="Condensation_dom"/>
</dbReference>
<dbReference type="Gene3D" id="2.30.38.10">
    <property type="entry name" value="Luciferase, Domain 3"/>
    <property type="match status" value="1"/>
</dbReference>
<feature type="region of interest" description="Disordered" evidence="7">
    <location>
        <begin position="961"/>
        <end position="984"/>
    </location>
</feature>
<organism evidence="9 10">
    <name type="scientific">Actinocorallia herbida</name>
    <dbReference type="NCBI Taxonomy" id="58109"/>
    <lineage>
        <taxon>Bacteria</taxon>
        <taxon>Bacillati</taxon>
        <taxon>Actinomycetota</taxon>
        <taxon>Actinomycetes</taxon>
        <taxon>Streptosporangiales</taxon>
        <taxon>Thermomonosporaceae</taxon>
        <taxon>Actinocorallia</taxon>
    </lineage>
</organism>
<dbReference type="GO" id="GO:0008610">
    <property type="term" value="P:lipid biosynthetic process"/>
    <property type="evidence" value="ECO:0007669"/>
    <property type="project" value="UniProtKB-ARBA"/>
</dbReference>
<dbReference type="OrthoDB" id="3671989at2"/>
<dbReference type="PROSITE" id="PS00012">
    <property type="entry name" value="PHOSPHOPANTETHEINE"/>
    <property type="match status" value="1"/>
</dbReference>
<dbReference type="Pfam" id="PF00501">
    <property type="entry name" value="AMP-binding"/>
    <property type="match status" value="1"/>
</dbReference>
<evidence type="ECO:0000256" key="6">
    <source>
        <dbReference type="ARBA" id="ARBA00023194"/>
    </source>
</evidence>
<keyword evidence="3" id="KW-0596">Phosphopantetheine</keyword>
<feature type="domain" description="Carrier" evidence="8">
    <location>
        <begin position="984"/>
        <end position="1058"/>
    </location>
</feature>
<keyword evidence="5" id="KW-0677">Repeat</keyword>
<comment type="cofactor">
    <cofactor evidence="1">
        <name>pantetheine 4'-phosphate</name>
        <dbReference type="ChEBI" id="CHEBI:47942"/>
    </cofactor>
</comment>
<dbReference type="FunFam" id="2.30.38.10:FF:000001">
    <property type="entry name" value="Non-ribosomal peptide synthetase PvdI"/>
    <property type="match status" value="1"/>
</dbReference>
<dbReference type="NCBIfam" id="TIGR01720">
    <property type="entry name" value="NRPS-para261"/>
    <property type="match status" value="1"/>
</dbReference>
<dbReference type="GO" id="GO:0003824">
    <property type="term" value="F:catalytic activity"/>
    <property type="evidence" value="ECO:0007669"/>
    <property type="project" value="InterPro"/>
</dbReference>
<dbReference type="RefSeq" id="WP_123666524.1">
    <property type="nucleotide sequence ID" value="NZ_RJKE01000001.1"/>
</dbReference>
<proteinExistence type="inferred from homology"/>
<dbReference type="Gene3D" id="3.40.50.980">
    <property type="match status" value="2"/>
</dbReference>
<dbReference type="SUPFAM" id="SSF56801">
    <property type="entry name" value="Acetyl-CoA synthetase-like"/>
    <property type="match status" value="1"/>
</dbReference>
<dbReference type="CDD" id="cd19531">
    <property type="entry name" value="LCL_NRPS-like"/>
    <property type="match status" value="1"/>
</dbReference>
<evidence type="ECO:0000256" key="5">
    <source>
        <dbReference type="ARBA" id="ARBA00022737"/>
    </source>
</evidence>
<dbReference type="InterPro" id="IPR000873">
    <property type="entry name" value="AMP-dep_synth/lig_dom"/>
</dbReference>
<dbReference type="Pfam" id="PF00550">
    <property type="entry name" value="PP-binding"/>
    <property type="match status" value="1"/>
</dbReference>
<keyword evidence="4" id="KW-0597">Phosphoprotein</keyword>
<dbReference type="Gene3D" id="1.10.1200.10">
    <property type="entry name" value="ACP-like"/>
    <property type="match status" value="1"/>
</dbReference>
<dbReference type="SUPFAM" id="SSF47336">
    <property type="entry name" value="ACP-like"/>
    <property type="match status" value="1"/>
</dbReference>
<dbReference type="Pfam" id="PF13193">
    <property type="entry name" value="AMP-binding_C"/>
    <property type="match status" value="1"/>
</dbReference>
<evidence type="ECO:0000259" key="8">
    <source>
        <dbReference type="PROSITE" id="PS50075"/>
    </source>
</evidence>
<dbReference type="InterPro" id="IPR020806">
    <property type="entry name" value="PKS_PP-bd"/>
</dbReference>
<dbReference type="PROSITE" id="PS00455">
    <property type="entry name" value="AMP_BINDING"/>
    <property type="match status" value="1"/>
</dbReference>
<dbReference type="InterPro" id="IPR023213">
    <property type="entry name" value="CAT-like_dom_sf"/>
</dbReference>
<dbReference type="Proteomes" id="UP000272400">
    <property type="component" value="Unassembled WGS sequence"/>
</dbReference>
<dbReference type="PROSITE" id="PS50075">
    <property type="entry name" value="CARRIER"/>
    <property type="match status" value="1"/>
</dbReference>
<dbReference type="GO" id="GO:0044550">
    <property type="term" value="P:secondary metabolite biosynthetic process"/>
    <property type="evidence" value="ECO:0007669"/>
    <property type="project" value="TreeGrafter"/>
</dbReference>
<dbReference type="GO" id="GO:0031177">
    <property type="term" value="F:phosphopantetheine binding"/>
    <property type="evidence" value="ECO:0007669"/>
    <property type="project" value="InterPro"/>
</dbReference>
<evidence type="ECO:0000256" key="4">
    <source>
        <dbReference type="ARBA" id="ARBA00022553"/>
    </source>
</evidence>
<dbReference type="InterPro" id="IPR010071">
    <property type="entry name" value="AA_adenyl_dom"/>
</dbReference>
<dbReference type="InterPro" id="IPR010060">
    <property type="entry name" value="NRPS_synth"/>
</dbReference>
<evidence type="ECO:0000256" key="2">
    <source>
        <dbReference type="ARBA" id="ARBA00006432"/>
    </source>
</evidence>
<dbReference type="FunFam" id="3.40.50.980:FF:000001">
    <property type="entry name" value="Non-ribosomal peptide synthetase"/>
    <property type="match status" value="1"/>
</dbReference>
<dbReference type="InterPro" id="IPR009081">
    <property type="entry name" value="PP-bd_ACP"/>
</dbReference>
<dbReference type="GO" id="GO:0017000">
    <property type="term" value="P:antibiotic biosynthetic process"/>
    <property type="evidence" value="ECO:0007669"/>
    <property type="project" value="UniProtKB-KW"/>
</dbReference>
<reference evidence="9 10" key="1">
    <citation type="submission" date="2018-11" db="EMBL/GenBank/DDBJ databases">
        <title>Sequencing the genomes of 1000 actinobacteria strains.</title>
        <authorList>
            <person name="Klenk H.-P."/>
        </authorList>
    </citation>
    <scope>NUCLEOTIDE SEQUENCE [LARGE SCALE GENOMIC DNA]</scope>
    <source>
        <strain evidence="9 10">DSM 44254</strain>
    </source>
</reference>
<evidence type="ECO:0000313" key="9">
    <source>
        <dbReference type="EMBL" id="ROO87215.1"/>
    </source>
</evidence>
<accession>A0A3N1D104</accession>
<keyword evidence="6" id="KW-0045">Antibiotic biosynthesis</keyword>
<name>A0A3N1D104_9ACTN</name>
<dbReference type="Pfam" id="PF00668">
    <property type="entry name" value="Condensation"/>
    <property type="match status" value="2"/>
</dbReference>
<dbReference type="Gene3D" id="3.30.559.30">
    <property type="entry name" value="Nonribosomal peptide synthetase, condensation domain"/>
    <property type="match status" value="2"/>
</dbReference>
<evidence type="ECO:0000256" key="1">
    <source>
        <dbReference type="ARBA" id="ARBA00001957"/>
    </source>
</evidence>
<gene>
    <name evidence="9" type="ORF">EDD29_4809</name>
</gene>
<dbReference type="InterPro" id="IPR020845">
    <property type="entry name" value="AMP-binding_CS"/>
</dbReference>
<dbReference type="GO" id="GO:0043041">
    <property type="term" value="P:amino acid activation for nonribosomal peptide biosynthetic process"/>
    <property type="evidence" value="ECO:0007669"/>
    <property type="project" value="TreeGrafter"/>
</dbReference>
<dbReference type="InterPro" id="IPR025110">
    <property type="entry name" value="AMP-bd_C"/>
</dbReference>
<dbReference type="NCBIfam" id="TIGR01733">
    <property type="entry name" value="AA-adenyl-dom"/>
    <property type="match status" value="1"/>
</dbReference>
<protein>
    <submittedName>
        <fullName evidence="9">Non-ribosomal peptide synthase protein (TIGR01720 family)/amino acid adenylation domain-containing protein</fullName>
    </submittedName>
</protein>
<dbReference type="Gene3D" id="3.30.559.10">
    <property type="entry name" value="Chloramphenicol acetyltransferase-like domain"/>
    <property type="match status" value="2"/>
</dbReference>
<comment type="caution">
    <text evidence="9">The sequence shown here is derived from an EMBL/GenBank/DDBJ whole genome shotgun (WGS) entry which is preliminary data.</text>
</comment>
<dbReference type="EMBL" id="RJKE01000001">
    <property type="protein sequence ID" value="ROO87215.1"/>
    <property type="molecule type" value="Genomic_DNA"/>
</dbReference>
<evidence type="ECO:0000313" key="10">
    <source>
        <dbReference type="Proteomes" id="UP000272400"/>
    </source>
</evidence>
<dbReference type="FunFam" id="1.10.1200.10:FF:000005">
    <property type="entry name" value="Nonribosomal peptide synthetase 1"/>
    <property type="match status" value="1"/>
</dbReference>
<dbReference type="InterPro" id="IPR036736">
    <property type="entry name" value="ACP-like_sf"/>
</dbReference>
<evidence type="ECO:0000256" key="3">
    <source>
        <dbReference type="ARBA" id="ARBA00022450"/>
    </source>
</evidence>
<sequence length="1546" mass="160823">MSTQDSAALRRALLRRRLAERDLADAPAAAVAPAGGALPVAGGQHRMWSLQQLDPATTGYNVRIALDLTGPLDADALIAAVHGLVARHDILRTTYRMGEDGRVRQVVHPELPPVVDRRAAAPAVVGDLCAALAASPFDLAADSPLRVGLYVTGPDTATFLVVAHHIAWDDGTSAVFYGELLALYRGVALPPARQFAEVALAMPAPDAEAGLAHWRGVLEPLPEPLALPDLTGADRSAGGTDQARGLLPGTAARVRGLARERGTTVFMVLLAAVTELLHRHTGAADLVIGAPVVNRDVPGGDEVIGYLGNTIPLRMTVAPDDTFATLLARAKAVCVGAYTHQDLDLDEVARAVDPDRTRAATGLFSVVLSLRAPVLEPFRAAGLAVARRHVPGDDVRFDLTVAVETDGDDLSVEANHPAASGAAEAVTGMLGHLDALLDALLAEPDRPLRALEALPERARLLGECNATDGFPVEERPFTELFAERRAAAPDAVAVLDDGVPTTYAELDERAARLARLLVAHGAGPETLVALGVPRSAAMVEAVLAIAKAGAAYVPVDPAYPADRIALMLSDARPALLVTTAEAASALPAGPPVLLLDDPATRARLAGLSGADLTDADRTAPLLPDHPAYVIYTSGSTGTPKGVVVSQRALSAHLGWALRRFPGLTGHTLVHSSLSFDFTVTPLQGTLAAGGTVEPCEPEGLGSAAGAATFLKITPSHLPLLPSVRFAGAGPRTLVIAGEELRGEALERWRPAAGLDVINEYGPTETTVGCLLHPVPLTDGEPVATGSVPVGSPVDHTVCHVLDDALRLAPVGAPGELYVGGVQLARGYLDRPGQTATRFVADPFGAPGARLYRTGDLVRRLPSGALEFLGRADEQVKIRGFRIEPGEIQAVLLGHPSVAEAVVAARDDGPSGRYLAAYVVAAEGTVPEAEALRAHVAAVLPEHFVPAAFTVLDALPLSPSGKADKRALPKPSFGEEEAADGPAREPATAAEAALARLFADVLGRPAVGLDESFFALGGDSIVAIRLVGRARKEGWKITPREVFAHRTVTELARVAVPLDAEPAAPAADASGSGPVTATPIVRAFAERGALGDAHHMWVLVDLPAGIDGAALDLAVQALLDHHDALRARLDRSGPFGGSLEFRPPGAVAAAEVLRRRVAADPSGATVAREREAAVARLAPADGRVLEAVRLDGPEASALLLVAHHLVVDGVSWRILVEDLATAYRDAAAGRKPALAPVPTSFRTWADGLAARAASRAAELPVWREILAGPDPDLGARRADPARDTWATVRTSTVRLSAATTKAVLTDVPAAFFAGVDDVLLAGLALALAEGGAHSASVLLEGHGRREAAVPGADPSRTVGWFTAQHPVRLDASGLDLAEALAGGPAAGALVKRVKEHLRSLPDHGIGYGMLRHLDPVGKAELSPLPEPRLGFNYLGRFDAPDGGWRIARDGLGAAYAPDMALPAGLVVNAVTEETPEGPRLTAHFMYAEGLFTEAETAALAARWTRALDALVRHSSGAGAGGRTPSDVSLVSLNQNQLDALEAKWRKA</sequence>
<dbReference type="InterPro" id="IPR045851">
    <property type="entry name" value="AMP-bd_C_sf"/>
</dbReference>
<dbReference type="FunFam" id="3.30.300.30:FF:000010">
    <property type="entry name" value="Enterobactin synthetase component F"/>
    <property type="match status" value="1"/>
</dbReference>
<dbReference type="PANTHER" id="PTHR45527">
    <property type="entry name" value="NONRIBOSOMAL PEPTIDE SYNTHETASE"/>
    <property type="match status" value="1"/>
</dbReference>
<dbReference type="GO" id="GO:0005737">
    <property type="term" value="C:cytoplasm"/>
    <property type="evidence" value="ECO:0007669"/>
    <property type="project" value="TreeGrafter"/>
</dbReference>